<comment type="caution">
    <text evidence="15">The sequence shown here is derived from an EMBL/GenBank/DDBJ whole genome shotgun (WGS) entry which is preliminary data.</text>
</comment>
<comment type="pathway">
    <text evidence="2">Lipid metabolism; sphingolipid metabolism.</text>
</comment>
<dbReference type="InterPro" id="IPR025993">
    <property type="entry name" value="Ceramide_glucosylTrfase"/>
</dbReference>
<dbReference type="EMBL" id="JAFFHC010000005">
    <property type="protein sequence ID" value="KAK4675074.1"/>
    <property type="molecule type" value="Genomic_DNA"/>
</dbReference>
<protein>
    <recommendedName>
        <fullName evidence="6">Ceramide glucosyltransferase</fullName>
        <ecNumber evidence="5">2.4.1.80</ecNumber>
    </recommendedName>
    <alternativeName>
        <fullName evidence="13">Glucosylceramide synthase</fullName>
    </alternativeName>
    <alternativeName>
        <fullName evidence="14">UDP-glucose ceramide glucosyltransferase</fullName>
    </alternativeName>
    <alternativeName>
        <fullName evidence="12">UDP-glucose:N-acylsphingosine D-glucosyltransferase</fullName>
    </alternativeName>
</protein>
<comment type="similarity">
    <text evidence="4">Belongs to the glycosyltransferase 2 family.</text>
</comment>
<dbReference type="GeneID" id="87961339"/>
<keyword evidence="10" id="KW-1133">Transmembrane helix</keyword>
<dbReference type="EC" id="2.4.1.80" evidence="5"/>
<evidence type="ECO:0000256" key="12">
    <source>
        <dbReference type="ARBA" id="ARBA00031017"/>
    </source>
</evidence>
<proteinExistence type="inferred from homology"/>
<name>A0ABR0I4A3_9PEZI</name>
<evidence type="ECO:0000256" key="5">
    <source>
        <dbReference type="ARBA" id="ARBA00012699"/>
    </source>
</evidence>
<evidence type="ECO:0000256" key="10">
    <source>
        <dbReference type="ARBA" id="ARBA00022989"/>
    </source>
</evidence>
<comment type="pathway">
    <text evidence="3">Sphingolipid metabolism.</text>
</comment>
<evidence type="ECO:0000256" key="4">
    <source>
        <dbReference type="ARBA" id="ARBA00006739"/>
    </source>
</evidence>
<evidence type="ECO:0000256" key="9">
    <source>
        <dbReference type="ARBA" id="ARBA00022692"/>
    </source>
</evidence>
<evidence type="ECO:0000256" key="8">
    <source>
        <dbReference type="ARBA" id="ARBA00022679"/>
    </source>
</evidence>
<evidence type="ECO:0000313" key="15">
    <source>
        <dbReference type="EMBL" id="KAK4675074.1"/>
    </source>
</evidence>
<sequence length="332" mass="36556">MSMIVHSAALVSFVWTCIIVFVQGIGIYKILRNNSAPHAKPFSPTLKEDDVPHITAIRPIKGVEAGLYECVVSTFHLAYPKSKLTIYLCVDSTTDPAYPVPRKFISAFPDFDAKVLVEEPDPVSHGDGGHVDKLGPNPKIRNISRAYREVKGDIIWIADCNVWLGANSAGRMVDKLLWFLPDGAQTKPYKFVHQLPLVIYLKTPRTAAEEEASLTTAVGSKKCLWQPPTQNFYSAINTVGIAPCVVGKSNMFLKSHLEHLTDPAQNPLLSPANAARRRGVDYFSSYICENRLIGGLIFKSNISGYKKHGLVRGEVAIQPISGMTVAAYIFCI</sequence>
<evidence type="ECO:0000256" key="6">
    <source>
        <dbReference type="ARBA" id="ARBA00019988"/>
    </source>
</evidence>
<keyword evidence="8 15" id="KW-0808">Transferase</keyword>
<keyword evidence="11" id="KW-0472">Membrane</keyword>
<reference evidence="15 16" key="1">
    <citation type="journal article" date="2023" name="bioRxiv">
        <title>High-quality genome assemblies of four members of thePodospora anserinaspecies complex.</title>
        <authorList>
            <person name="Ament-Velasquez S.L."/>
            <person name="Vogan A.A."/>
            <person name="Wallerman O."/>
            <person name="Hartmann F."/>
            <person name="Gautier V."/>
            <person name="Silar P."/>
            <person name="Giraud T."/>
            <person name="Johannesson H."/>
        </authorList>
    </citation>
    <scope>NUCLEOTIDE SEQUENCE [LARGE SCALE GENOMIC DNA]</scope>
    <source>
        <strain evidence="15 16">CBS 124.78</strain>
    </source>
</reference>
<evidence type="ECO:0000256" key="3">
    <source>
        <dbReference type="ARBA" id="ARBA00004991"/>
    </source>
</evidence>
<dbReference type="InterPro" id="IPR029044">
    <property type="entry name" value="Nucleotide-diphossugar_trans"/>
</dbReference>
<dbReference type="PANTHER" id="PTHR12726:SF0">
    <property type="entry name" value="CERAMIDE GLUCOSYLTRANSFERASE"/>
    <property type="match status" value="1"/>
</dbReference>
<keyword evidence="16" id="KW-1185">Reference proteome</keyword>
<evidence type="ECO:0000256" key="13">
    <source>
        <dbReference type="ARBA" id="ARBA00031543"/>
    </source>
</evidence>
<evidence type="ECO:0000256" key="14">
    <source>
        <dbReference type="ARBA" id="ARBA00032575"/>
    </source>
</evidence>
<keyword evidence="7 15" id="KW-0328">Glycosyltransferase</keyword>
<dbReference type="SUPFAM" id="SSF53448">
    <property type="entry name" value="Nucleotide-diphospho-sugar transferases"/>
    <property type="match status" value="1"/>
</dbReference>
<keyword evidence="9" id="KW-0812">Transmembrane</keyword>
<organism evidence="15 16">
    <name type="scientific">Podospora pseudoanserina</name>
    <dbReference type="NCBI Taxonomy" id="2609844"/>
    <lineage>
        <taxon>Eukaryota</taxon>
        <taxon>Fungi</taxon>
        <taxon>Dikarya</taxon>
        <taxon>Ascomycota</taxon>
        <taxon>Pezizomycotina</taxon>
        <taxon>Sordariomycetes</taxon>
        <taxon>Sordariomycetidae</taxon>
        <taxon>Sordariales</taxon>
        <taxon>Podosporaceae</taxon>
        <taxon>Podospora</taxon>
    </lineage>
</organism>
<accession>A0ABR0I4A3</accession>
<evidence type="ECO:0000256" key="11">
    <source>
        <dbReference type="ARBA" id="ARBA00023136"/>
    </source>
</evidence>
<dbReference type="PANTHER" id="PTHR12726">
    <property type="entry name" value="CERAMIDE GLUCOSYLTRANSFERASE"/>
    <property type="match status" value="1"/>
</dbReference>
<gene>
    <name evidence="15" type="primary">HSX11_1</name>
    <name evidence="15" type="ORF">QC764_0074190</name>
</gene>
<evidence type="ECO:0000313" key="16">
    <source>
        <dbReference type="Proteomes" id="UP001323617"/>
    </source>
</evidence>
<evidence type="ECO:0000256" key="7">
    <source>
        <dbReference type="ARBA" id="ARBA00022676"/>
    </source>
</evidence>
<dbReference type="Pfam" id="PF13506">
    <property type="entry name" value="Glyco_transf_21"/>
    <property type="match status" value="1"/>
</dbReference>
<evidence type="ECO:0000256" key="2">
    <source>
        <dbReference type="ARBA" id="ARBA00004760"/>
    </source>
</evidence>
<evidence type="ECO:0000256" key="1">
    <source>
        <dbReference type="ARBA" id="ARBA00004141"/>
    </source>
</evidence>
<dbReference type="RefSeq" id="XP_062798544.1">
    <property type="nucleotide sequence ID" value="XM_062940680.1"/>
</dbReference>
<dbReference type="GO" id="GO:0008120">
    <property type="term" value="F:ceramide glucosyltransferase activity"/>
    <property type="evidence" value="ECO:0007669"/>
    <property type="project" value="UniProtKB-EC"/>
</dbReference>
<dbReference type="Proteomes" id="UP001323617">
    <property type="component" value="Unassembled WGS sequence"/>
</dbReference>
<comment type="subcellular location">
    <subcellularLocation>
        <location evidence="1">Membrane</location>
        <topology evidence="1">Multi-pass membrane protein</topology>
    </subcellularLocation>
</comment>